<proteinExistence type="predicted"/>
<dbReference type="RefSeq" id="XP_031553652.1">
    <property type="nucleotide sequence ID" value="XM_031697792.1"/>
</dbReference>
<keyword evidence="2" id="KW-1185">Reference proteome</keyword>
<dbReference type="GeneID" id="116290690"/>
<evidence type="ECO:0000313" key="3">
    <source>
        <dbReference type="RefSeq" id="XP_031553652.1"/>
    </source>
</evidence>
<dbReference type="GO" id="GO:0005739">
    <property type="term" value="C:mitochondrion"/>
    <property type="evidence" value="ECO:0007669"/>
    <property type="project" value="TreeGrafter"/>
</dbReference>
<feature type="non-terminal residue" evidence="3">
    <location>
        <position position="132"/>
    </location>
</feature>
<dbReference type="OrthoDB" id="2434756at2759"/>
<sequence length="132" mass="15079">MGASLSRFGRLIKKPLQTQGSVDKLLESKPITAPKHASSLDAIERLRSETAEEFKKRDSKDDSFLNMMKDIKIESTDINIEKETFKKNQESKRKLPQARHPPGNIPTQVREGKISTQNLTELFQKQMNSPDR</sequence>
<dbReference type="GO" id="GO:0032981">
    <property type="term" value="P:mitochondrial respiratory chain complex I assembly"/>
    <property type="evidence" value="ECO:0007669"/>
    <property type="project" value="InterPro"/>
</dbReference>
<dbReference type="InterPro" id="IPR009622">
    <property type="entry name" value="NDUFAF4"/>
</dbReference>
<protein>
    <submittedName>
        <fullName evidence="3">NADH dehydrogenase [ubiquinone] 1 alpha subcomplex assembly factor 4-like</fullName>
    </submittedName>
</protein>
<feature type="compositionally biased region" description="Basic and acidic residues" evidence="1">
    <location>
        <begin position="82"/>
        <end position="93"/>
    </location>
</feature>
<evidence type="ECO:0000256" key="1">
    <source>
        <dbReference type="SAM" id="MobiDB-lite"/>
    </source>
</evidence>
<name>A0A6P8HLX3_ACTTE</name>
<dbReference type="KEGG" id="aten:116290690"/>
<dbReference type="InParanoid" id="A0A6P8HLX3"/>
<reference evidence="3" key="1">
    <citation type="submission" date="2025-08" db="UniProtKB">
        <authorList>
            <consortium name="RefSeq"/>
        </authorList>
    </citation>
    <scope>IDENTIFICATION</scope>
</reference>
<gene>
    <name evidence="3" type="primary">LOC116290690</name>
</gene>
<dbReference type="PANTHER" id="PTHR13338">
    <property type="entry name" value="UPF0240 PROTEIN"/>
    <property type="match status" value="1"/>
</dbReference>
<dbReference type="AlphaFoldDB" id="A0A6P8HLX3"/>
<dbReference type="Pfam" id="PF06784">
    <property type="entry name" value="UPF0240"/>
    <property type="match status" value="1"/>
</dbReference>
<feature type="region of interest" description="Disordered" evidence="1">
    <location>
        <begin position="82"/>
        <end position="109"/>
    </location>
</feature>
<accession>A0A6P8HLX3</accession>
<dbReference type="PANTHER" id="PTHR13338:SF4">
    <property type="entry name" value="NADH DEHYDROGENASE [UBIQUINONE] 1 ALPHA SUBCOMPLEX ASSEMBLY FACTOR 4"/>
    <property type="match status" value="1"/>
</dbReference>
<evidence type="ECO:0000313" key="2">
    <source>
        <dbReference type="Proteomes" id="UP000515163"/>
    </source>
</evidence>
<organism evidence="2 3">
    <name type="scientific">Actinia tenebrosa</name>
    <name type="common">Australian red waratah sea anemone</name>
    <dbReference type="NCBI Taxonomy" id="6105"/>
    <lineage>
        <taxon>Eukaryota</taxon>
        <taxon>Metazoa</taxon>
        <taxon>Cnidaria</taxon>
        <taxon>Anthozoa</taxon>
        <taxon>Hexacorallia</taxon>
        <taxon>Actiniaria</taxon>
        <taxon>Actiniidae</taxon>
        <taxon>Actinia</taxon>
    </lineage>
</organism>
<dbReference type="Proteomes" id="UP000515163">
    <property type="component" value="Unplaced"/>
</dbReference>